<proteinExistence type="evidence at transcript level"/>
<feature type="non-terminal residue" evidence="2">
    <location>
        <position position="1"/>
    </location>
</feature>
<dbReference type="SUPFAM" id="SSF56672">
    <property type="entry name" value="DNA/RNA polymerases"/>
    <property type="match status" value="1"/>
</dbReference>
<dbReference type="InterPro" id="IPR043502">
    <property type="entry name" value="DNA/RNA_pol_sf"/>
</dbReference>
<dbReference type="PROSITE" id="PS50878">
    <property type="entry name" value="RT_POL"/>
    <property type="match status" value="1"/>
</dbReference>
<dbReference type="Pfam" id="PF00078">
    <property type="entry name" value="RVT_1"/>
    <property type="match status" value="1"/>
</dbReference>
<dbReference type="PANTHER" id="PTHR33481">
    <property type="entry name" value="REVERSE TRANSCRIPTASE"/>
    <property type="match status" value="1"/>
</dbReference>
<feature type="domain" description="Reverse transcriptase" evidence="1">
    <location>
        <begin position="1"/>
        <end position="207"/>
    </location>
</feature>
<protein>
    <submittedName>
        <fullName evidence="2">Putative rte ele1 orf1-h 1e-60-j 4</fullName>
    </submittedName>
</protein>
<dbReference type="EMBL" id="GAPW01003189">
    <property type="protein sequence ID" value="JAC10409.1"/>
    <property type="molecule type" value="mRNA"/>
</dbReference>
<dbReference type="AlphaFoldDB" id="A0A023EPI2"/>
<accession>A0A023EPI2</accession>
<dbReference type="InterPro" id="IPR000477">
    <property type="entry name" value="RT_dom"/>
</dbReference>
<dbReference type="CDD" id="cd01650">
    <property type="entry name" value="RT_nLTR_like"/>
    <property type="match status" value="1"/>
</dbReference>
<organism evidence="2">
    <name type="scientific">Aedes albopictus</name>
    <name type="common">Asian tiger mosquito</name>
    <name type="synonym">Stegomyia albopicta</name>
    <dbReference type="NCBI Taxonomy" id="7160"/>
    <lineage>
        <taxon>Eukaryota</taxon>
        <taxon>Metazoa</taxon>
        <taxon>Ecdysozoa</taxon>
        <taxon>Arthropoda</taxon>
        <taxon>Hexapoda</taxon>
        <taxon>Insecta</taxon>
        <taxon>Pterygota</taxon>
        <taxon>Neoptera</taxon>
        <taxon>Endopterygota</taxon>
        <taxon>Diptera</taxon>
        <taxon>Nematocera</taxon>
        <taxon>Culicoidea</taxon>
        <taxon>Culicidae</taxon>
        <taxon>Culicinae</taxon>
        <taxon>Aedini</taxon>
        <taxon>Aedes</taxon>
        <taxon>Stegomyia</taxon>
    </lineage>
</organism>
<sequence>SKAQYGFRRGRGTRDCLALLATNVQIAFNRKEELAAVFLDVAGAYDSVIIDKLCSKLYSIGVPTFLSNFLLNLLSKKKMTFYLNNVAKISRDSYFGLPQGSCLSPFLFNIYTNNMDNCIADECYLIQYADDSVIWVAGKDRIVIQSSLQQSINNLVIWGDSHGFSYSNEKQELMVFSRKRSPANLKVFLYGSEVKLVHETKYLGIWYDSKMTWKTHINYLLKKMPKTCKFFENHYGYLVGCSPQASVDTIQDYNPICVRIRQLCIRSSGKDSRAEVM</sequence>
<name>A0A023EPI2_AEDAL</name>
<evidence type="ECO:0000259" key="1">
    <source>
        <dbReference type="PROSITE" id="PS50878"/>
    </source>
</evidence>
<reference evidence="2" key="1">
    <citation type="journal article" date="2014" name="PLoS Negl. Trop. Dis.">
        <title>Identification and characterization of seminal fluid proteins in the Asian tiger mosquito, Aedes albopictus.</title>
        <authorList>
            <person name="Boes K.E."/>
            <person name="Ribeiro J.M."/>
            <person name="Wong A."/>
            <person name="Harrington L.C."/>
            <person name="Wolfner M.F."/>
            <person name="Sirot L.K."/>
        </authorList>
    </citation>
    <scope>NUCLEOTIDE SEQUENCE</scope>
    <source>
        <tissue evidence="2">Reproductive organs</tissue>
    </source>
</reference>
<evidence type="ECO:0000313" key="2">
    <source>
        <dbReference type="EMBL" id="JAC10409.1"/>
    </source>
</evidence>
<dbReference type="PANTHER" id="PTHR33481:SF1">
    <property type="entry name" value="ENDONUCLEASE_EXONUCLEASE_PHOSPHATASE DOMAIN-CONTAINING PROTEIN-RELATED"/>
    <property type="match status" value="1"/>
</dbReference>
<dbReference type="GO" id="GO:0071897">
    <property type="term" value="P:DNA biosynthetic process"/>
    <property type="evidence" value="ECO:0007669"/>
    <property type="project" value="UniProtKB-ARBA"/>
</dbReference>